<dbReference type="FunFam" id="3.30.540.10:FF:000004">
    <property type="entry name" value="Inositol-1-monophosphatase"/>
    <property type="match status" value="1"/>
</dbReference>
<dbReference type="CDD" id="cd01639">
    <property type="entry name" value="IMPase"/>
    <property type="match status" value="1"/>
</dbReference>
<organism evidence="9 10">
    <name type="scientific">Ceutorhynchus assimilis</name>
    <name type="common">cabbage seed weevil</name>
    <dbReference type="NCBI Taxonomy" id="467358"/>
    <lineage>
        <taxon>Eukaryota</taxon>
        <taxon>Metazoa</taxon>
        <taxon>Ecdysozoa</taxon>
        <taxon>Arthropoda</taxon>
        <taxon>Hexapoda</taxon>
        <taxon>Insecta</taxon>
        <taxon>Pterygota</taxon>
        <taxon>Neoptera</taxon>
        <taxon>Endopterygota</taxon>
        <taxon>Coleoptera</taxon>
        <taxon>Polyphaga</taxon>
        <taxon>Cucujiformia</taxon>
        <taxon>Curculionidae</taxon>
        <taxon>Ceutorhynchinae</taxon>
        <taxon>Ceutorhynchus</taxon>
    </lineage>
</organism>
<keyword evidence="10" id="KW-1185">Reference proteome</keyword>
<dbReference type="SUPFAM" id="SSF56655">
    <property type="entry name" value="Carbohydrate phosphatase"/>
    <property type="match status" value="1"/>
</dbReference>
<proteinExistence type="inferred from homology"/>
<evidence type="ECO:0000313" key="9">
    <source>
        <dbReference type="EMBL" id="CAG9761599.1"/>
    </source>
</evidence>
<comment type="pathway">
    <text evidence="2 8">Polyol metabolism; myo-inositol biosynthesis; myo-inositol from D-glucose 6-phosphate: step 2/2.</text>
</comment>
<dbReference type="GO" id="GO:0007165">
    <property type="term" value="P:signal transduction"/>
    <property type="evidence" value="ECO:0007669"/>
    <property type="project" value="TreeGrafter"/>
</dbReference>
<feature type="binding site" evidence="7">
    <location>
        <position position="91"/>
    </location>
    <ligand>
        <name>Mg(2+)</name>
        <dbReference type="ChEBI" id="CHEBI:18420"/>
        <label>1</label>
        <note>catalytic</note>
    </ligand>
</feature>
<dbReference type="GO" id="GO:0046854">
    <property type="term" value="P:phosphatidylinositol phosphate biosynthetic process"/>
    <property type="evidence" value="ECO:0007669"/>
    <property type="project" value="InterPro"/>
</dbReference>
<dbReference type="PRINTS" id="PR00378">
    <property type="entry name" value="LIIMPHPHTASE"/>
</dbReference>
<dbReference type="Proteomes" id="UP001152799">
    <property type="component" value="Chromosome 10"/>
</dbReference>
<evidence type="ECO:0000256" key="7">
    <source>
        <dbReference type="PIRSR" id="PIRSR600760-2"/>
    </source>
</evidence>
<dbReference type="InterPro" id="IPR000760">
    <property type="entry name" value="Inositol_monophosphatase-like"/>
</dbReference>
<dbReference type="Pfam" id="PF00459">
    <property type="entry name" value="Inositol_P"/>
    <property type="match status" value="1"/>
</dbReference>
<dbReference type="PANTHER" id="PTHR20854">
    <property type="entry name" value="INOSITOL MONOPHOSPHATASE"/>
    <property type="match status" value="1"/>
</dbReference>
<protein>
    <recommendedName>
        <fullName evidence="8">Inositol-1-monophosphatase</fullName>
        <ecNumber evidence="8">3.1.3.25</ecNumber>
    </recommendedName>
</protein>
<name>A0A9N9QJS7_9CUCU</name>
<keyword evidence="4 7" id="KW-0479">Metal-binding</keyword>
<comment type="catalytic activity">
    <reaction evidence="8">
        <text>a myo-inositol phosphate + H2O = myo-inositol + phosphate</text>
        <dbReference type="Rhea" id="RHEA:24056"/>
        <dbReference type="ChEBI" id="CHEBI:15377"/>
        <dbReference type="ChEBI" id="CHEBI:17268"/>
        <dbReference type="ChEBI" id="CHEBI:43474"/>
        <dbReference type="ChEBI" id="CHEBI:84139"/>
        <dbReference type="EC" id="3.1.3.25"/>
    </reaction>
</comment>
<dbReference type="PANTHER" id="PTHR20854:SF25">
    <property type="entry name" value="INOSITOL-1-MONOPHOSPHATASE"/>
    <property type="match status" value="1"/>
</dbReference>
<dbReference type="InterPro" id="IPR020550">
    <property type="entry name" value="Inositol_monophosphatase_CS"/>
</dbReference>
<comment type="cofactor">
    <cofactor evidence="1 7 8">
        <name>Mg(2+)</name>
        <dbReference type="ChEBI" id="CHEBI:18420"/>
    </cofactor>
</comment>
<dbReference type="GO" id="GO:0006020">
    <property type="term" value="P:inositol metabolic process"/>
    <property type="evidence" value="ECO:0007669"/>
    <property type="project" value="TreeGrafter"/>
</dbReference>
<sequence>MEKVHEYYQFILPLVIEAGKVMKNVVEVKTELKNNDYGDIVTQYDRQIEEVLIRKIKDRYPTHCHIAEEEMSTKDEKPNLTDEPTWIIDPIDGTANFARGIAFTCVSVGLTINKEQVLGVVLNPYLDELFTAIKGEGAFLNGTRIFTSGCKDINTSTMNYEITIARNEKYYDLYMYRFKHLIKTVAGILAMGSAVMGLCYVACGKTDAYQCDGLYPWDAAAGTLIVREAGGFVSDSSGEEFDLMNPNFLATASEELCQQYLEVEGNADEEREQCLREGKEYMP</sequence>
<evidence type="ECO:0000256" key="2">
    <source>
        <dbReference type="ARBA" id="ARBA00005152"/>
    </source>
</evidence>
<dbReference type="PROSITE" id="PS00629">
    <property type="entry name" value="IMP_1"/>
    <property type="match status" value="1"/>
</dbReference>
<dbReference type="InterPro" id="IPR020583">
    <property type="entry name" value="Inositol_monoP_metal-BS"/>
</dbReference>
<dbReference type="GO" id="GO:0046872">
    <property type="term" value="F:metal ion binding"/>
    <property type="evidence" value="ECO:0007669"/>
    <property type="project" value="UniProtKB-KW"/>
</dbReference>
<evidence type="ECO:0000256" key="1">
    <source>
        <dbReference type="ARBA" id="ARBA00001946"/>
    </source>
</evidence>
<dbReference type="AlphaFoldDB" id="A0A9N9QJS7"/>
<dbReference type="PROSITE" id="PS00630">
    <property type="entry name" value="IMP_2"/>
    <property type="match status" value="1"/>
</dbReference>
<dbReference type="GO" id="GO:0008934">
    <property type="term" value="F:inositol monophosphate 1-phosphatase activity"/>
    <property type="evidence" value="ECO:0007669"/>
    <property type="project" value="InterPro"/>
</dbReference>
<dbReference type="EMBL" id="OU892286">
    <property type="protein sequence ID" value="CAG9761599.1"/>
    <property type="molecule type" value="Genomic_DNA"/>
</dbReference>
<feature type="binding site" evidence="7">
    <location>
        <position position="89"/>
    </location>
    <ligand>
        <name>Mg(2+)</name>
        <dbReference type="ChEBI" id="CHEBI:18420"/>
        <label>1</label>
        <note>catalytic</note>
    </ligand>
</feature>
<dbReference type="PRINTS" id="PR00377">
    <property type="entry name" value="IMPHPHTASES"/>
</dbReference>
<evidence type="ECO:0000256" key="6">
    <source>
        <dbReference type="ARBA" id="ARBA00022842"/>
    </source>
</evidence>
<evidence type="ECO:0000256" key="3">
    <source>
        <dbReference type="ARBA" id="ARBA00009759"/>
    </source>
</evidence>
<evidence type="ECO:0000256" key="5">
    <source>
        <dbReference type="ARBA" id="ARBA00022801"/>
    </source>
</evidence>
<evidence type="ECO:0000313" key="10">
    <source>
        <dbReference type="Proteomes" id="UP001152799"/>
    </source>
</evidence>
<gene>
    <name evidence="9" type="ORF">CEUTPL_LOCUS2300</name>
</gene>
<dbReference type="InterPro" id="IPR033942">
    <property type="entry name" value="IMPase"/>
</dbReference>
<dbReference type="EC" id="3.1.3.25" evidence="8"/>
<feature type="binding site" evidence="7">
    <location>
        <position position="92"/>
    </location>
    <ligand>
        <name>Mg(2+)</name>
        <dbReference type="ChEBI" id="CHEBI:18420"/>
        <label>1</label>
        <note>catalytic</note>
    </ligand>
</feature>
<feature type="binding site" evidence="7">
    <location>
        <position position="218"/>
    </location>
    <ligand>
        <name>Mg(2+)</name>
        <dbReference type="ChEBI" id="CHEBI:18420"/>
        <label>1</label>
        <note>catalytic</note>
    </ligand>
</feature>
<keyword evidence="6 7" id="KW-0460">Magnesium</keyword>
<feature type="binding site" evidence="7">
    <location>
        <position position="68"/>
    </location>
    <ligand>
        <name>Mg(2+)</name>
        <dbReference type="ChEBI" id="CHEBI:18420"/>
        <label>1</label>
        <note>catalytic</note>
    </ligand>
</feature>
<accession>A0A9N9QJS7</accession>
<reference evidence="9" key="1">
    <citation type="submission" date="2022-01" db="EMBL/GenBank/DDBJ databases">
        <authorList>
            <person name="King R."/>
        </authorList>
    </citation>
    <scope>NUCLEOTIDE SEQUENCE</scope>
</reference>
<dbReference type="OrthoDB" id="10254945at2759"/>
<dbReference type="Gene3D" id="3.30.540.10">
    <property type="entry name" value="Fructose-1,6-Bisphosphatase, subunit A, domain 1"/>
    <property type="match status" value="1"/>
</dbReference>
<keyword evidence="5 8" id="KW-0378">Hydrolase</keyword>
<dbReference type="InterPro" id="IPR020552">
    <property type="entry name" value="Inositol_monoPase_Li-sen"/>
</dbReference>
<dbReference type="Gene3D" id="3.40.190.80">
    <property type="match status" value="1"/>
</dbReference>
<evidence type="ECO:0000256" key="4">
    <source>
        <dbReference type="ARBA" id="ARBA00022723"/>
    </source>
</evidence>
<evidence type="ECO:0000256" key="8">
    <source>
        <dbReference type="RuleBase" id="RU364068"/>
    </source>
</evidence>
<comment type="similarity">
    <text evidence="3 8">Belongs to the inositol monophosphatase superfamily.</text>
</comment>